<accession>A0ABR3PT18</accession>
<protein>
    <submittedName>
        <fullName evidence="1">Uncharacterized protein</fullName>
    </submittedName>
</protein>
<dbReference type="Proteomes" id="UP001565368">
    <property type="component" value="Unassembled WGS sequence"/>
</dbReference>
<evidence type="ECO:0000313" key="2">
    <source>
        <dbReference type="Proteomes" id="UP001565368"/>
    </source>
</evidence>
<proteinExistence type="predicted"/>
<reference evidence="1 2" key="1">
    <citation type="submission" date="2023-08" db="EMBL/GenBank/DDBJ databases">
        <title>Annotated Genome Sequence of Vanrija albida AlHP1.</title>
        <authorList>
            <person name="Herzog R."/>
        </authorList>
    </citation>
    <scope>NUCLEOTIDE SEQUENCE [LARGE SCALE GENOMIC DNA]</scope>
    <source>
        <strain evidence="1 2">AlHP1</strain>
    </source>
</reference>
<dbReference type="RefSeq" id="XP_069205527.1">
    <property type="nucleotide sequence ID" value="XM_069357590.1"/>
</dbReference>
<gene>
    <name evidence="1" type="ORF">Q8F55_009222</name>
</gene>
<organism evidence="1 2">
    <name type="scientific">Vanrija albida</name>
    <dbReference type="NCBI Taxonomy" id="181172"/>
    <lineage>
        <taxon>Eukaryota</taxon>
        <taxon>Fungi</taxon>
        <taxon>Dikarya</taxon>
        <taxon>Basidiomycota</taxon>
        <taxon>Agaricomycotina</taxon>
        <taxon>Tremellomycetes</taxon>
        <taxon>Trichosporonales</taxon>
        <taxon>Trichosporonaceae</taxon>
        <taxon>Vanrija</taxon>
    </lineage>
</organism>
<evidence type="ECO:0000313" key="1">
    <source>
        <dbReference type="EMBL" id="KAL1405583.1"/>
    </source>
</evidence>
<comment type="caution">
    <text evidence="1">The sequence shown here is derived from an EMBL/GenBank/DDBJ whole genome shotgun (WGS) entry which is preliminary data.</text>
</comment>
<name>A0ABR3PT18_9TREE</name>
<dbReference type="EMBL" id="JBBXJM010000007">
    <property type="protein sequence ID" value="KAL1405583.1"/>
    <property type="molecule type" value="Genomic_DNA"/>
</dbReference>
<sequence length="414" mass="45523">MAEAVARTVPLEVAALVTDHLSTLGDLESTATGTEGTAFAVAATGRIVALRKEYEHITLSRSKPWFPIDSPEHAEFTRIISIPPHRSRACASVGREAKPMVLPKLEALRIWFDEKDGLGDMGDLRRVLVCGLGVDDDDSDEEDPDAYEDDAYHGCSNYTCDWNYRFPCTTGVLRGITTGSNSFRTCWDDYPPFELPQVITSLTVVIEPSPYSTEWKRDPEDEEDEGEDCAKGVAKVCVEEQLAAVTIVFLSKGPNVSWIPESAATVDSPATWEANEHLLVEYISAAAETIVDGATAPHQIGKGEWHDRAVKRFTIANATAMLGAVARPAAEVDAALERVKAAFAAEVEKYLGWELEREARFDSLPRAKAYNIPVDDVPQMLGLLNWISMDEYLAQPGWDLALDAHEVAPWLEGK</sequence>
<keyword evidence="2" id="KW-1185">Reference proteome</keyword>
<dbReference type="GeneID" id="95990265"/>